<keyword evidence="2" id="KW-1185">Reference proteome</keyword>
<protein>
    <submittedName>
        <fullName evidence="1">Uncharacterized protein</fullName>
    </submittedName>
</protein>
<gene>
    <name evidence="1" type="ORF">I4F81_007824</name>
</gene>
<sequence length="120" mass="11291">MLFTTLGAGARLGAVATAPRTLLFCVLTLGGHAAGVAVAAAAIAAAGGGWRPREAAVASNAGVGGAATAAAFAAAMGWPSLVGVGVLLGVAGYAAGTFVGIGLLRVGSCRSLWVLPCAAG</sequence>
<reference evidence="1" key="1">
    <citation type="submission" date="2019-11" db="EMBL/GenBank/DDBJ databases">
        <title>Nori genome reveals adaptations in red seaweeds to the harsh intertidal environment.</title>
        <authorList>
            <person name="Wang D."/>
            <person name="Mao Y."/>
        </authorList>
    </citation>
    <scope>NUCLEOTIDE SEQUENCE</scope>
    <source>
        <tissue evidence="1">Gametophyte</tissue>
    </source>
</reference>
<evidence type="ECO:0000313" key="1">
    <source>
        <dbReference type="EMBL" id="KAK1865291.1"/>
    </source>
</evidence>
<dbReference type="EMBL" id="CM020619">
    <property type="protein sequence ID" value="KAK1865291.1"/>
    <property type="molecule type" value="Genomic_DNA"/>
</dbReference>
<evidence type="ECO:0000313" key="2">
    <source>
        <dbReference type="Proteomes" id="UP000798662"/>
    </source>
</evidence>
<dbReference type="Proteomes" id="UP000798662">
    <property type="component" value="Chromosome 2"/>
</dbReference>
<name>A0ACC3C4T5_PYRYE</name>
<proteinExistence type="predicted"/>
<organism evidence="1 2">
    <name type="scientific">Pyropia yezoensis</name>
    <name type="common">Susabi-nori</name>
    <name type="synonym">Porphyra yezoensis</name>
    <dbReference type="NCBI Taxonomy" id="2788"/>
    <lineage>
        <taxon>Eukaryota</taxon>
        <taxon>Rhodophyta</taxon>
        <taxon>Bangiophyceae</taxon>
        <taxon>Bangiales</taxon>
        <taxon>Bangiaceae</taxon>
        <taxon>Pyropia</taxon>
    </lineage>
</organism>
<comment type="caution">
    <text evidence="1">The sequence shown here is derived from an EMBL/GenBank/DDBJ whole genome shotgun (WGS) entry which is preliminary data.</text>
</comment>
<accession>A0ACC3C4T5</accession>